<organism evidence="1 2">
    <name type="scientific">Marivirga aurantiaca</name>
    <dbReference type="NCBI Taxonomy" id="2802615"/>
    <lineage>
        <taxon>Bacteria</taxon>
        <taxon>Pseudomonadati</taxon>
        <taxon>Bacteroidota</taxon>
        <taxon>Cytophagia</taxon>
        <taxon>Cytophagales</taxon>
        <taxon>Marivirgaceae</taxon>
        <taxon>Marivirga</taxon>
    </lineage>
</organism>
<dbReference type="Proteomes" id="UP000611723">
    <property type="component" value="Unassembled WGS sequence"/>
</dbReference>
<keyword evidence="2" id="KW-1185">Reference proteome</keyword>
<dbReference type="EMBL" id="JAEQBW010000002">
    <property type="protein sequence ID" value="MBK6264607.1"/>
    <property type="molecule type" value="Genomic_DNA"/>
</dbReference>
<accession>A0A934WXA7</accession>
<comment type="caution">
    <text evidence="1">The sequence shown here is derived from an EMBL/GenBank/DDBJ whole genome shotgun (WGS) entry which is preliminary data.</text>
</comment>
<name>A0A934WXA7_9BACT</name>
<protein>
    <submittedName>
        <fullName evidence="1">Uncharacterized protein</fullName>
    </submittedName>
</protein>
<evidence type="ECO:0000313" key="2">
    <source>
        <dbReference type="Proteomes" id="UP000611723"/>
    </source>
</evidence>
<sequence>MPHELLKAITMDENKITCKLTTLELRLRKATVIASLKEMVLEKQELVNGFRYRFDGSDQTLDLISDFIKTERLCCDFFTFSLTVAGPRSPIWLELSGPGGAKAFIENEIEF</sequence>
<dbReference type="RefSeq" id="WP_201430290.1">
    <property type="nucleotide sequence ID" value="NZ_JAEQBW010000002.1"/>
</dbReference>
<gene>
    <name evidence="1" type="ORF">JKA74_06110</name>
</gene>
<reference evidence="1" key="1">
    <citation type="submission" date="2021-01" db="EMBL/GenBank/DDBJ databases">
        <title>Marivirga aurantiaca sp. nov., isolated from intertidal surface sediments.</title>
        <authorList>
            <person name="Zhang M."/>
        </authorList>
    </citation>
    <scope>NUCLEOTIDE SEQUENCE</scope>
    <source>
        <strain evidence="1">S37H4</strain>
    </source>
</reference>
<proteinExistence type="predicted"/>
<dbReference type="AlphaFoldDB" id="A0A934WXA7"/>
<evidence type="ECO:0000313" key="1">
    <source>
        <dbReference type="EMBL" id="MBK6264607.1"/>
    </source>
</evidence>